<evidence type="ECO:0000256" key="1">
    <source>
        <dbReference type="SAM" id="MobiDB-lite"/>
    </source>
</evidence>
<dbReference type="EMBL" id="JBHTMM010000021">
    <property type="protein sequence ID" value="MFD1307849.1"/>
    <property type="molecule type" value="Genomic_DNA"/>
</dbReference>
<organism evidence="2 3">
    <name type="scientific">Streptomyces kaempferi</name>
    <dbReference type="NCBI Taxonomy" id="333725"/>
    <lineage>
        <taxon>Bacteria</taxon>
        <taxon>Bacillati</taxon>
        <taxon>Actinomycetota</taxon>
        <taxon>Actinomycetes</taxon>
        <taxon>Kitasatosporales</taxon>
        <taxon>Streptomycetaceae</taxon>
        <taxon>Streptomyces</taxon>
    </lineage>
</organism>
<sequence length="227" mass="24820">MIDRPGPKRLDTGCPIDRPRRACRTKGPVRGARAGPFTCVPVTGPCNTFGSKEGLVCAYLESRSARIQDLITRTLTRFRTPRERLPGVFDAQGEMFTDPEYDGCAFARATSETADNSSISRAAADYRSWLRGLLTDLAAEAGYADSESLARQLHLLFDGTGWSAAAHHRPAAKRPDQGLEPRRTKSALAGRRFRGGRPTDGPGAVRTAAGPAVDDRRPRVPRREKCR</sequence>
<name>A0ABW3XH68_9ACTN</name>
<evidence type="ECO:0000313" key="2">
    <source>
        <dbReference type="EMBL" id="MFD1307849.1"/>
    </source>
</evidence>
<proteinExistence type="predicted"/>
<feature type="compositionally biased region" description="Basic and acidic residues" evidence="1">
    <location>
        <begin position="213"/>
        <end position="227"/>
    </location>
</feature>
<gene>
    <name evidence="2" type="ORF">ACFQ5X_18580</name>
</gene>
<dbReference type="RefSeq" id="WP_329526205.1">
    <property type="nucleotide sequence ID" value="NZ_JBHSKH010000001.1"/>
</dbReference>
<dbReference type="SUPFAM" id="SSF48498">
    <property type="entry name" value="Tetracyclin repressor-like, C-terminal domain"/>
    <property type="match status" value="1"/>
</dbReference>
<protein>
    <submittedName>
        <fullName evidence="2">TetR/AcrR family transcriptional regulator</fullName>
    </submittedName>
</protein>
<dbReference type="Gene3D" id="1.10.357.10">
    <property type="entry name" value="Tetracycline Repressor, domain 2"/>
    <property type="match status" value="1"/>
</dbReference>
<comment type="caution">
    <text evidence="2">The sequence shown here is derived from an EMBL/GenBank/DDBJ whole genome shotgun (WGS) entry which is preliminary data.</text>
</comment>
<evidence type="ECO:0000313" key="3">
    <source>
        <dbReference type="Proteomes" id="UP001597058"/>
    </source>
</evidence>
<reference evidence="3" key="1">
    <citation type="journal article" date="2019" name="Int. J. Syst. Evol. Microbiol.">
        <title>The Global Catalogue of Microorganisms (GCM) 10K type strain sequencing project: providing services to taxonomists for standard genome sequencing and annotation.</title>
        <authorList>
            <consortium name="The Broad Institute Genomics Platform"/>
            <consortium name="The Broad Institute Genome Sequencing Center for Infectious Disease"/>
            <person name="Wu L."/>
            <person name="Ma J."/>
        </authorList>
    </citation>
    <scope>NUCLEOTIDE SEQUENCE [LARGE SCALE GENOMIC DNA]</scope>
    <source>
        <strain evidence="3">CGMCC 4.7020</strain>
    </source>
</reference>
<dbReference type="Proteomes" id="UP001597058">
    <property type="component" value="Unassembled WGS sequence"/>
</dbReference>
<keyword evidence="3" id="KW-1185">Reference proteome</keyword>
<dbReference type="InterPro" id="IPR036271">
    <property type="entry name" value="Tet_transcr_reg_TetR-rel_C_sf"/>
</dbReference>
<feature type="region of interest" description="Disordered" evidence="1">
    <location>
        <begin position="167"/>
        <end position="227"/>
    </location>
</feature>
<accession>A0ABW3XH68</accession>
<feature type="compositionally biased region" description="Basic and acidic residues" evidence="1">
    <location>
        <begin position="173"/>
        <end position="183"/>
    </location>
</feature>